<gene>
    <name evidence="2" type="ORF">cyc_04683</name>
</gene>
<feature type="region of interest" description="Disordered" evidence="1">
    <location>
        <begin position="83"/>
        <end position="153"/>
    </location>
</feature>
<proteinExistence type="predicted"/>
<dbReference type="VEuPathDB" id="ToxoDB:cyc_04683"/>
<protein>
    <submittedName>
        <fullName evidence="2">Uncharacterized protein</fullName>
    </submittedName>
</protein>
<reference evidence="2 3" key="1">
    <citation type="journal article" date="2016" name="BMC Genomics">
        <title>Comparative genomics reveals Cyclospora cayetanensis possesses coccidia-like metabolism and invasion components but unique surface antigens.</title>
        <authorList>
            <person name="Liu S."/>
            <person name="Wang L."/>
            <person name="Zheng H."/>
            <person name="Xu Z."/>
            <person name="Roellig D.M."/>
            <person name="Li N."/>
            <person name="Frace M.A."/>
            <person name="Tang K."/>
            <person name="Arrowood M.J."/>
            <person name="Moss D.M."/>
            <person name="Zhang L."/>
            <person name="Feng Y."/>
            <person name="Xiao L."/>
        </authorList>
    </citation>
    <scope>NUCLEOTIDE SEQUENCE [LARGE SCALE GENOMIC DNA]</scope>
    <source>
        <strain evidence="2 3">CHN_HEN01</strain>
    </source>
</reference>
<evidence type="ECO:0000256" key="1">
    <source>
        <dbReference type="SAM" id="MobiDB-lite"/>
    </source>
</evidence>
<name>A0A1D3CRI5_9EIME</name>
<evidence type="ECO:0000313" key="3">
    <source>
        <dbReference type="Proteomes" id="UP000095192"/>
    </source>
</evidence>
<feature type="compositionally biased region" description="Basic and acidic residues" evidence="1">
    <location>
        <begin position="103"/>
        <end position="116"/>
    </location>
</feature>
<evidence type="ECO:0000313" key="2">
    <source>
        <dbReference type="EMBL" id="OEH73782.1"/>
    </source>
</evidence>
<sequence length="153" mass="16847">MPSAALGVAGKFSLSVLPATKNSEKLEVHCTCHQACGTHLAMRERHLLHSSASCHADQHRQNLQLQEGTRKHTARDIHLMSFAAAAPTDGRGNSGRRGNRMGTVEKGRGGIPREPRGMAYTPFPSPQVFERRRKLRSARDKDYAMQGSKKPAH</sequence>
<organism evidence="2 3">
    <name type="scientific">Cyclospora cayetanensis</name>
    <dbReference type="NCBI Taxonomy" id="88456"/>
    <lineage>
        <taxon>Eukaryota</taxon>
        <taxon>Sar</taxon>
        <taxon>Alveolata</taxon>
        <taxon>Apicomplexa</taxon>
        <taxon>Conoidasida</taxon>
        <taxon>Coccidia</taxon>
        <taxon>Eucoccidiorida</taxon>
        <taxon>Eimeriorina</taxon>
        <taxon>Eimeriidae</taxon>
        <taxon>Cyclospora</taxon>
    </lineage>
</organism>
<dbReference type="EMBL" id="JROU02002243">
    <property type="protein sequence ID" value="OEH73782.1"/>
    <property type="molecule type" value="Genomic_DNA"/>
</dbReference>
<dbReference type="Proteomes" id="UP000095192">
    <property type="component" value="Unassembled WGS sequence"/>
</dbReference>
<dbReference type="AlphaFoldDB" id="A0A1D3CRI5"/>
<dbReference type="InParanoid" id="A0A1D3CRI5"/>
<comment type="caution">
    <text evidence="2">The sequence shown here is derived from an EMBL/GenBank/DDBJ whole genome shotgun (WGS) entry which is preliminary data.</text>
</comment>
<keyword evidence="3" id="KW-1185">Reference proteome</keyword>
<accession>A0A1D3CRI5</accession>